<feature type="compositionally biased region" description="Polar residues" evidence="1">
    <location>
        <begin position="541"/>
        <end position="556"/>
    </location>
</feature>
<feature type="region of interest" description="Disordered" evidence="1">
    <location>
        <begin position="1874"/>
        <end position="2138"/>
    </location>
</feature>
<feature type="compositionally biased region" description="Basic and acidic residues" evidence="1">
    <location>
        <begin position="1787"/>
        <end position="1796"/>
    </location>
</feature>
<feature type="compositionally biased region" description="Polar residues" evidence="1">
    <location>
        <begin position="1310"/>
        <end position="1327"/>
    </location>
</feature>
<feature type="region of interest" description="Disordered" evidence="1">
    <location>
        <begin position="1"/>
        <end position="1032"/>
    </location>
</feature>
<feature type="compositionally biased region" description="Basic and acidic residues" evidence="1">
    <location>
        <begin position="832"/>
        <end position="855"/>
    </location>
</feature>
<evidence type="ECO:0000256" key="1">
    <source>
        <dbReference type="SAM" id="MobiDB-lite"/>
    </source>
</evidence>
<feature type="compositionally biased region" description="Basic and acidic residues" evidence="1">
    <location>
        <begin position="993"/>
        <end position="1004"/>
    </location>
</feature>
<feature type="compositionally biased region" description="Polar residues" evidence="1">
    <location>
        <begin position="2318"/>
        <end position="2327"/>
    </location>
</feature>
<feature type="compositionally biased region" description="Polar residues" evidence="1">
    <location>
        <begin position="1765"/>
        <end position="1774"/>
    </location>
</feature>
<feature type="compositionally biased region" description="Polar residues" evidence="1">
    <location>
        <begin position="1242"/>
        <end position="1252"/>
    </location>
</feature>
<feature type="compositionally biased region" description="Polar residues" evidence="1">
    <location>
        <begin position="322"/>
        <end position="345"/>
    </location>
</feature>
<feature type="compositionally biased region" description="Polar residues" evidence="1">
    <location>
        <begin position="944"/>
        <end position="957"/>
    </location>
</feature>
<feature type="compositionally biased region" description="Polar residues" evidence="1">
    <location>
        <begin position="2221"/>
        <end position="2269"/>
    </location>
</feature>
<feature type="compositionally biased region" description="Polar residues" evidence="1">
    <location>
        <begin position="501"/>
        <end position="511"/>
    </location>
</feature>
<feature type="compositionally biased region" description="Basic and acidic residues" evidence="1">
    <location>
        <begin position="1256"/>
        <end position="1267"/>
    </location>
</feature>
<feature type="compositionally biased region" description="Basic and acidic residues" evidence="1">
    <location>
        <begin position="199"/>
        <end position="212"/>
    </location>
</feature>
<feature type="compositionally biased region" description="Low complexity" evidence="1">
    <location>
        <begin position="2011"/>
        <end position="2028"/>
    </location>
</feature>
<feature type="compositionally biased region" description="Polar residues" evidence="1">
    <location>
        <begin position="1412"/>
        <end position="1430"/>
    </location>
</feature>
<feature type="compositionally biased region" description="Low complexity" evidence="1">
    <location>
        <begin position="2444"/>
        <end position="2466"/>
    </location>
</feature>
<feature type="compositionally biased region" description="Polar residues" evidence="1">
    <location>
        <begin position="1202"/>
        <end position="1234"/>
    </location>
</feature>
<gene>
    <name evidence="2" type="ORF">C1H76_4659</name>
</gene>
<dbReference type="Proteomes" id="UP000308133">
    <property type="component" value="Unassembled WGS sequence"/>
</dbReference>
<feature type="compositionally biased region" description="Polar residues" evidence="1">
    <location>
        <begin position="737"/>
        <end position="754"/>
    </location>
</feature>
<feature type="compositionally biased region" description="Basic and acidic residues" evidence="1">
    <location>
        <begin position="358"/>
        <end position="373"/>
    </location>
</feature>
<feature type="compositionally biased region" description="Low complexity" evidence="1">
    <location>
        <begin position="1880"/>
        <end position="1890"/>
    </location>
</feature>
<protein>
    <submittedName>
        <fullName evidence="2">Uncharacterized protein</fullName>
    </submittedName>
</protein>
<feature type="compositionally biased region" description="Polar residues" evidence="1">
    <location>
        <begin position="1942"/>
        <end position="1960"/>
    </location>
</feature>
<feature type="compositionally biased region" description="Basic and acidic residues" evidence="1">
    <location>
        <begin position="2428"/>
        <end position="2443"/>
    </location>
</feature>
<feature type="compositionally biased region" description="Polar residues" evidence="1">
    <location>
        <begin position="2293"/>
        <end position="2304"/>
    </location>
</feature>
<reference evidence="2 3" key="1">
    <citation type="submission" date="2018-02" db="EMBL/GenBank/DDBJ databases">
        <title>Draft genome sequences of Elsinoe sp., causing black scab on jojoba.</title>
        <authorList>
            <person name="Stodart B."/>
            <person name="Jeffress S."/>
            <person name="Ash G."/>
            <person name="Arun Chinnappa K."/>
        </authorList>
    </citation>
    <scope>NUCLEOTIDE SEQUENCE [LARGE SCALE GENOMIC DNA]</scope>
    <source>
        <strain evidence="2 3">Hillstone_2</strain>
    </source>
</reference>
<feature type="compositionally biased region" description="Polar residues" evidence="1">
    <location>
        <begin position="1121"/>
        <end position="1149"/>
    </location>
</feature>
<feature type="region of interest" description="Disordered" evidence="1">
    <location>
        <begin position="1110"/>
        <end position="1566"/>
    </location>
</feature>
<feature type="compositionally biased region" description="Basic and acidic residues" evidence="1">
    <location>
        <begin position="43"/>
        <end position="53"/>
    </location>
</feature>
<evidence type="ECO:0000313" key="3">
    <source>
        <dbReference type="Proteomes" id="UP000308133"/>
    </source>
</evidence>
<feature type="compositionally biased region" description="Low complexity" evidence="1">
    <location>
        <begin position="418"/>
        <end position="431"/>
    </location>
</feature>
<accession>A0A4U7B187</accession>
<feature type="compositionally biased region" description="Polar residues" evidence="1">
    <location>
        <begin position="1810"/>
        <end position="1824"/>
    </location>
</feature>
<name>A0A4U7B187_9PEZI</name>
<feature type="compositionally biased region" description="Polar residues" evidence="1">
    <location>
        <begin position="1354"/>
        <end position="1373"/>
    </location>
</feature>
<feature type="compositionally biased region" description="Low complexity" evidence="1">
    <location>
        <begin position="1607"/>
        <end position="1631"/>
    </location>
</feature>
<feature type="compositionally biased region" description="Polar residues" evidence="1">
    <location>
        <begin position="2335"/>
        <end position="2354"/>
    </location>
</feature>
<feature type="compositionally biased region" description="Basic and acidic residues" evidence="1">
    <location>
        <begin position="1506"/>
        <end position="1516"/>
    </location>
</feature>
<sequence>MSRPPYNFADERPQSPFDRPQQQGSSGPPPSFKTNVNRNKTRKWAEAKQHNYDGDEWGGFDPYDEYGNYDEPAGAPQPARMRQHSFDKGEERRAFSAGTGPPGQYQRGYPPSQQPYGNRPRTASQDASGLGPRRDFSQPAYAPPPLKAAQSPGGRGPPGSAPPPRKSSLSQAEPPFMDEGGKDEGGKPAAAIPFIRPSDIYKRMQQEKERQSLDSSRPSIDSGSSRKTGAEQATPEVINERASAASPPTGAMPGASNQRPSATGAELSQPASGTSAVSTAQSGSAPDESPLDMPKSSIDGFQSIVDHAFDRQDDNSVPPTPISTNASSSTQLDLSRSNTDSTSGVSPIMSRVPSSAAEESRGRAAAMNRERAMSEITEEAPLQPPPKAGSRQGTPTRPTHSRPGSVESFIPGHTRKVSTPSPHASPARSPRIQMTDRRLSQPLAAEVAQEEIVEPASATSEYSKSTYPTSATSDRSTATFPAAAGLAGPKSPTSEMPVRTVSGSRSGTPLQSPVDGRRSPFTGGRVRDLAGKYNEIDSRRNSQVSLKSKGSFSSWGRSDDAGSKLSRTGSGQASPEPSTSPPPASGDQLQRPRFDPQPSFRPHLPGEWVSTTDFRQDLKQAPENINEAKPEGLQAPAEEKDLPKTPTSASRSADIDLTPKAVSVDRSSSTRTTGGGPVDALKAAGAALGASLTASTGSSHSARDFASPSPAPAAAPADDQPKRSIGDVYMRPLEFQRTASSIASTDVVTPSEAATPSDAPETRDAPTPPAKDTPSFEAPGASGSYFGTSRPERDSWEGSRTSDDIDDEQDTTESDLLRREIVRSLTPQAQDRITDERTREQDALDAPDNLREVQHAEGIQPSHPSPLRTAESASALPAVAELDGTPQQSDAGPGLLNKRFSWESKPSTGFNPGALDSEVDLPQMDLRVINPASPPASEPRTASPIETTHNRNMSDSSLPPAIGVDGRSPVSPVIVSDVGKIATTEQPPSPVSEDLRELPAERTSADAGLTKGPEPITKAPIPEPAEKSQKIPSFREIAGIKSSSERIDKYNTTRQQFADMNTGLQGWLSTTIAANPDLSYLTNANANILPGGPPTGSVRHRQTPSIIKMAKGFGNKGDGPSSPSTDSQAGQPSRRTSNNFSSHSPQASVNAEKMQAMGKDFLSSAGKLGGKGITGAKGWLAKGKQKLRDSSGGADKAPSAEISRSVTPMSSAAPTADNTRSSSPAPDAQATSSIRPRHSKRNSSSWSANRLSFSLERFRSDKSEKSRSRSRPQSLIIPSRSSTPMLDMNELDRLQLDEKLVEESPHPDKSATQPSTNPASSTWTSNWDQHDFVSPINSPFNEPGFRLGVLPSPGNETFTSSLPDSRDGSTVNVSPVRARALNSDSLSRSRRDTVDSHVLSPIMQRSPEDDVFQSSQLPESLNQNPDPNTSKAEEEPGRPSHIGDPAEPASAKLPHVVGSNSSREQSAGLPHETEPVELPASNEVKPGKQPSQRDQSTQESQPVGERSTEYEEKKDTPMIASPEFRLNDQKPNFGSEDERNEWEGVKARISRSQLSSANESKRSSGMALSIGLNSVPSDISLVSAGTVEKPSQVEMVRVGSPKLVNNRSSLPSQSRQSSYSQSRQPSYTRSPAATPHKEIEYLRLQKRNTDSPTVPEHLTPRSTTFPPEMYDSDTTPFTTPGEEDRRIDETAIQTPRATHSPEETQVPELPGEQQLGAQRGVGEMPLVVPEQKRFGIVAQDSQEVEAQGSSGAGYPDYDPRRGRMSMQQVPSNPNSFPPSRDFTPPPRAEEQYEYRRTPPKRLSGAESRRWSQYQSQLNHETQFGQDFYAPPQYQGRPAAPNVADQHDTYHRDYMNDRLVEMSPLEASMFNREDTFRQATERQQAQQQLEENTPRKHSRTPSLGPSLVGEPPKSSHQPMSERPTSFKRSSSRLLGAFDRPASGTPSTLASNRMSNMTSTMDLDTLDNPSKGKLKKKDRRASVQRATSTATPPPPPAEKKKRFSGLGSLFGRSKSNAVEPSASSSSTAASKRNRLSKQGPMIISAPRQISPDKLAPQEEYGSGPASEQATLADDNLHPRSMTPLSRRSSGMVHSSPSRSNTMASKNGWYGPPEEQAYAQPTLPNVAMSTRRLHSERPSKRFSYVDVPEEFQPVDASFRPGVSPNDQPRLSQVYEQTIPPVAMPSQRVQPGMVRGPSNEGAGRGHPSNRFASNPGMPPERMRSPSGSSTGYNMPAENSRQTGSPMSGYNGSPSPQNVQRMNSLGSVITNSAPTGYRDNGGYYIPQQDNPRPYPPYRQSSGEYYQNAQGGAPNDLQYYRASPQHSRQTSGYSGYHTPEGQDSGSMHSGYNSRRGSQAHQRLPSREAAMPYSFMTVSAGADGRSSRVISPVPSMGQPAFDSSQSPSQERQSRRLSAQDMNAGSSIRHHSPSKRQAEEHNDYVMHEYERQQQQYRYQQPQSYQPQPHQQSYHARNQASHGSRDSELYQRPEGRQAPPQPGRLVTDFSGDTALPGQQGGRRSHEEGQMKGSSYPGQEWTPSGVEDGRYTWE</sequence>
<feature type="compositionally biased region" description="Low complexity" evidence="1">
    <location>
        <begin position="680"/>
        <end position="717"/>
    </location>
</feature>
<organism evidence="2 3">
    <name type="scientific">Elsinoe australis</name>
    <dbReference type="NCBI Taxonomy" id="40998"/>
    <lineage>
        <taxon>Eukaryota</taxon>
        <taxon>Fungi</taxon>
        <taxon>Dikarya</taxon>
        <taxon>Ascomycota</taxon>
        <taxon>Pezizomycotina</taxon>
        <taxon>Dothideomycetes</taxon>
        <taxon>Dothideomycetidae</taxon>
        <taxon>Myriangiales</taxon>
        <taxon>Elsinoaceae</taxon>
        <taxon>Elsinoe</taxon>
    </lineage>
</organism>
<feature type="compositionally biased region" description="Low complexity" evidence="1">
    <location>
        <begin position="213"/>
        <end position="226"/>
    </location>
</feature>
<feature type="compositionally biased region" description="Low complexity" evidence="1">
    <location>
        <begin position="1377"/>
        <end position="1386"/>
    </location>
</feature>
<feature type="compositionally biased region" description="Basic and acidic residues" evidence="1">
    <location>
        <begin position="525"/>
        <end position="540"/>
    </location>
</feature>
<feature type="compositionally biased region" description="Basic and acidic residues" evidence="1">
    <location>
        <begin position="1290"/>
        <end position="1309"/>
    </location>
</feature>
<feature type="compositionally biased region" description="Low complexity" evidence="1">
    <location>
        <begin position="98"/>
        <end position="117"/>
    </location>
</feature>
<feature type="compositionally biased region" description="Acidic residues" evidence="1">
    <location>
        <begin position="54"/>
        <end position="68"/>
    </location>
</feature>
<feature type="compositionally biased region" description="Basic and acidic residues" evidence="1">
    <location>
        <begin position="614"/>
        <end position="630"/>
    </location>
</feature>
<evidence type="ECO:0000313" key="2">
    <source>
        <dbReference type="EMBL" id="TKX23111.1"/>
    </source>
</evidence>
<feature type="compositionally biased region" description="Polar residues" evidence="1">
    <location>
        <begin position="269"/>
        <end position="284"/>
    </location>
</feature>
<feature type="compositionally biased region" description="Basic and acidic residues" evidence="1">
    <location>
        <begin position="1635"/>
        <end position="1649"/>
    </location>
</feature>
<feature type="compositionally biased region" description="Acidic residues" evidence="1">
    <location>
        <begin position="804"/>
        <end position="813"/>
    </location>
</feature>
<feature type="region of interest" description="Disordered" evidence="1">
    <location>
        <begin position="1584"/>
        <end position="1717"/>
    </location>
</feature>
<feature type="compositionally biased region" description="Basic and acidic residues" evidence="1">
    <location>
        <begin position="790"/>
        <end position="803"/>
    </location>
</feature>
<feature type="compositionally biased region" description="Basic and acidic residues" evidence="1">
    <location>
        <begin position="84"/>
        <end position="94"/>
    </location>
</feature>
<feature type="compositionally biased region" description="Polar residues" evidence="1">
    <location>
        <begin position="2080"/>
        <end position="2102"/>
    </location>
</feature>
<feature type="region of interest" description="Disordered" evidence="1">
    <location>
        <begin position="2178"/>
        <end position="2544"/>
    </location>
</feature>
<feature type="compositionally biased region" description="Polar residues" evidence="1">
    <location>
        <begin position="1489"/>
        <end position="1501"/>
    </location>
</feature>
<feature type="compositionally biased region" description="Polar residues" evidence="1">
    <location>
        <begin position="1913"/>
        <end position="1931"/>
    </location>
</feature>
<comment type="caution">
    <text evidence="2">The sequence shown here is derived from an EMBL/GenBank/DDBJ whole genome shotgun (WGS) entry which is preliminary data.</text>
</comment>
<proteinExistence type="predicted"/>
<dbReference type="EMBL" id="PTQR01000057">
    <property type="protein sequence ID" value="TKX23111.1"/>
    <property type="molecule type" value="Genomic_DNA"/>
</dbReference>
<feature type="compositionally biased region" description="Basic and acidic residues" evidence="1">
    <location>
        <begin position="2474"/>
        <end position="2486"/>
    </location>
</feature>
<feature type="region of interest" description="Disordered" evidence="1">
    <location>
        <begin position="1732"/>
        <end position="1843"/>
    </location>
</feature>
<feature type="compositionally biased region" description="Polar residues" evidence="1">
    <location>
        <begin position="457"/>
        <end position="479"/>
    </location>
</feature>